<dbReference type="Gene3D" id="1.10.10.10">
    <property type="entry name" value="Winged helix-like DNA-binding domain superfamily/Winged helix DNA-binding domain"/>
    <property type="match status" value="1"/>
</dbReference>
<evidence type="ECO:0000256" key="5">
    <source>
        <dbReference type="ARBA" id="ARBA00023163"/>
    </source>
</evidence>
<dbReference type="GO" id="GO:0032993">
    <property type="term" value="C:protein-DNA complex"/>
    <property type="evidence" value="ECO:0007669"/>
    <property type="project" value="TreeGrafter"/>
</dbReference>
<dbReference type="Pfam" id="PF00486">
    <property type="entry name" value="Trans_reg_C"/>
    <property type="match status" value="1"/>
</dbReference>
<keyword evidence="4 7" id="KW-0238">DNA-binding</keyword>
<dbReference type="PROSITE" id="PS50110">
    <property type="entry name" value="RESPONSE_REGULATORY"/>
    <property type="match status" value="1"/>
</dbReference>
<dbReference type="GO" id="GO:0000976">
    <property type="term" value="F:transcription cis-regulatory region binding"/>
    <property type="evidence" value="ECO:0007669"/>
    <property type="project" value="TreeGrafter"/>
</dbReference>
<dbReference type="SMART" id="SM00862">
    <property type="entry name" value="Trans_reg_C"/>
    <property type="match status" value="1"/>
</dbReference>
<keyword evidence="3" id="KW-0805">Transcription regulation</keyword>
<dbReference type="InterPro" id="IPR001789">
    <property type="entry name" value="Sig_transdc_resp-reg_receiver"/>
</dbReference>
<dbReference type="AlphaFoldDB" id="A0A455SJJ3"/>
<dbReference type="InterPro" id="IPR039420">
    <property type="entry name" value="WalR-like"/>
</dbReference>
<feature type="DNA-binding region" description="OmpR/PhoB-type" evidence="7">
    <location>
        <begin position="127"/>
        <end position="226"/>
    </location>
</feature>
<dbReference type="Pfam" id="PF00072">
    <property type="entry name" value="Response_reg"/>
    <property type="match status" value="1"/>
</dbReference>
<dbReference type="PANTHER" id="PTHR48111">
    <property type="entry name" value="REGULATOR OF RPOS"/>
    <property type="match status" value="1"/>
</dbReference>
<evidence type="ECO:0000313" key="10">
    <source>
        <dbReference type="EMBL" id="BBH87471.1"/>
    </source>
</evidence>
<dbReference type="GO" id="GO:0000156">
    <property type="term" value="F:phosphorelay response regulator activity"/>
    <property type="evidence" value="ECO:0007669"/>
    <property type="project" value="TreeGrafter"/>
</dbReference>
<evidence type="ECO:0000256" key="2">
    <source>
        <dbReference type="ARBA" id="ARBA00023012"/>
    </source>
</evidence>
<dbReference type="EMBL" id="AP019376">
    <property type="protein sequence ID" value="BBH87471.1"/>
    <property type="molecule type" value="Genomic_DNA"/>
</dbReference>
<accession>A0A455SJJ3</accession>
<evidence type="ECO:0000256" key="1">
    <source>
        <dbReference type="ARBA" id="ARBA00022553"/>
    </source>
</evidence>
<gene>
    <name evidence="10" type="ORF">KTC_22220</name>
</gene>
<keyword evidence="5" id="KW-0804">Transcription</keyword>
<dbReference type="SMART" id="SM00448">
    <property type="entry name" value="REC"/>
    <property type="match status" value="1"/>
</dbReference>
<dbReference type="Gene3D" id="3.40.50.2300">
    <property type="match status" value="1"/>
</dbReference>
<dbReference type="GO" id="GO:0006355">
    <property type="term" value="P:regulation of DNA-templated transcription"/>
    <property type="evidence" value="ECO:0007669"/>
    <property type="project" value="InterPro"/>
</dbReference>
<dbReference type="GO" id="GO:0005829">
    <property type="term" value="C:cytosol"/>
    <property type="evidence" value="ECO:0007669"/>
    <property type="project" value="TreeGrafter"/>
</dbReference>
<keyword evidence="1 6" id="KW-0597">Phosphoprotein</keyword>
<dbReference type="FunFam" id="3.40.50.2300:FF:000001">
    <property type="entry name" value="DNA-binding response regulator PhoB"/>
    <property type="match status" value="1"/>
</dbReference>
<evidence type="ECO:0000259" key="9">
    <source>
        <dbReference type="PROSITE" id="PS51755"/>
    </source>
</evidence>
<proteinExistence type="predicted"/>
<dbReference type="SUPFAM" id="SSF52172">
    <property type="entry name" value="CheY-like"/>
    <property type="match status" value="1"/>
</dbReference>
<organism evidence="10">
    <name type="scientific">Thermosporothrix sp. COM3</name>
    <dbReference type="NCBI Taxonomy" id="2490863"/>
    <lineage>
        <taxon>Bacteria</taxon>
        <taxon>Bacillati</taxon>
        <taxon>Chloroflexota</taxon>
        <taxon>Ktedonobacteria</taxon>
        <taxon>Ktedonobacterales</taxon>
        <taxon>Thermosporotrichaceae</taxon>
        <taxon>Thermosporothrix</taxon>
    </lineage>
</organism>
<feature type="domain" description="Response regulatory" evidence="8">
    <location>
        <begin position="4"/>
        <end position="117"/>
    </location>
</feature>
<evidence type="ECO:0000259" key="8">
    <source>
        <dbReference type="PROSITE" id="PS50110"/>
    </source>
</evidence>
<reference evidence="10" key="1">
    <citation type="submission" date="2018-12" db="EMBL/GenBank/DDBJ databases">
        <title>Novel natural products biosynthetic potential of the class Ktedonobacteria.</title>
        <authorList>
            <person name="Zheng Y."/>
            <person name="Saitou A."/>
            <person name="Wang C.M."/>
            <person name="Toyoda A."/>
            <person name="Minakuchi Y."/>
            <person name="Sekiguchi Y."/>
            <person name="Ueda K."/>
            <person name="Takano H."/>
            <person name="Sakai Y."/>
            <person name="Yokota A."/>
            <person name="Yabe S."/>
        </authorList>
    </citation>
    <scope>NUCLEOTIDE SEQUENCE</scope>
    <source>
        <strain evidence="10">COM3</strain>
    </source>
</reference>
<evidence type="ECO:0000256" key="3">
    <source>
        <dbReference type="ARBA" id="ARBA00023015"/>
    </source>
</evidence>
<evidence type="ECO:0000256" key="6">
    <source>
        <dbReference type="PROSITE-ProRule" id="PRU00169"/>
    </source>
</evidence>
<feature type="domain" description="OmpR/PhoB-type" evidence="9">
    <location>
        <begin position="127"/>
        <end position="226"/>
    </location>
</feature>
<dbReference type="FunFam" id="1.10.10.10:FF:000018">
    <property type="entry name" value="DNA-binding response regulator ResD"/>
    <property type="match status" value="1"/>
</dbReference>
<dbReference type="PANTHER" id="PTHR48111:SF40">
    <property type="entry name" value="PHOSPHATE REGULON TRANSCRIPTIONAL REGULATORY PROTEIN PHOB"/>
    <property type="match status" value="1"/>
</dbReference>
<dbReference type="InterPro" id="IPR011006">
    <property type="entry name" value="CheY-like_superfamily"/>
</dbReference>
<dbReference type="CDD" id="cd00383">
    <property type="entry name" value="trans_reg_C"/>
    <property type="match status" value="1"/>
</dbReference>
<dbReference type="PROSITE" id="PS51755">
    <property type="entry name" value="OMPR_PHOB"/>
    <property type="match status" value="1"/>
</dbReference>
<evidence type="ECO:0000256" key="7">
    <source>
        <dbReference type="PROSITE-ProRule" id="PRU01091"/>
    </source>
</evidence>
<dbReference type="InterPro" id="IPR036388">
    <property type="entry name" value="WH-like_DNA-bd_sf"/>
</dbReference>
<dbReference type="InterPro" id="IPR016032">
    <property type="entry name" value="Sig_transdc_resp-reg_C-effctor"/>
</dbReference>
<evidence type="ECO:0000256" key="4">
    <source>
        <dbReference type="ARBA" id="ARBA00023125"/>
    </source>
</evidence>
<sequence length="231" mass="26310">MNYKILVVDDDKKTVDLIRLSLQTEHFETLEAYDGVEALALTRSEAPDLIILDWMLPHVDGLDLCRLIRSESTIPVILLTAKSTEDDKLLGLSLGADDYLTKPFSLRELVARVRTILRRTYRSAERPATFQVGKLVIDLQAHEVWLADKPVQLTPTEFKLLETFITSPGRTFSRKELVERVYGLGYEGFERTIDFHLGNLRKKIEHDPEHPALIQTVYGVGYKFRRAGNGA</sequence>
<dbReference type="InterPro" id="IPR001867">
    <property type="entry name" value="OmpR/PhoB-type_DNA-bd"/>
</dbReference>
<name>A0A455SJJ3_9CHLR</name>
<dbReference type="Gene3D" id="6.10.250.690">
    <property type="match status" value="1"/>
</dbReference>
<protein>
    <submittedName>
        <fullName evidence="10">DNA-binding response regulator</fullName>
    </submittedName>
</protein>
<feature type="modified residue" description="4-aspartylphosphate" evidence="6">
    <location>
        <position position="53"/>
    </location>
</feature>
<keyword evidence="2" id="KW-0902">Two-component regulatory system</keyword>
<dbReference type="SUPFAM" id="SSF46894">
    <property type="entry name" value="C-terminal effector domain of the bipartite response regulators"/>
    <property type="match status" value="1"/>
</dbReference>